<reference evidence="3 4" key="1">
    <citation type="submission" date="2020-08" db="EMBL/GenBank/DDBJ databases">
        <title>Sequencing the genomes of 1000 actinobacteria strains.</title>
        <authorList>
            <person name="Klenk H.-P."/>
        </authorList>
    </citation>
    <scope>NUCLEOTIDE SEQUENCE [LARGE SCALE GENOMIC DNA]</scope>
    <source>
        <strain evidence="3 4">DSM 43149</strain>
    </source>
</reference>
<name>A0A7W7MQJ9_9ACTN</name>
<dbReference type="Proteomes" id="UP000578112">
    <property type="component" value="Unassembled WGS sequence"/>
</dbReference>
<proteinExistence type="predicted"/>
<organism evidence="3 4">
    <name type="scientific">Actinoplanes digitatis</name>
    <dbReference type="NCBI Taxonomy" id="1868"/>
    <lineage>
        <taxon>Bacteria</taxon>
        <taxon>Bacillati</taxon>
        <taxon>Actinomycetota</taxon>
        <taxon>Actinomycetes</taxon>
        <taxon>Micromonosporales</taxon>
        <taxon>Micromonosporaceae</taxon>
        <taxon>Actinoplanes</taxon>
    </lineage>
</organism>
<gene>
    <name evidence="3" type="ORF">BJ971_003040</name>
</gene>
<dbReference type="AlphaFoldDB" id="A0A7W7MQJ9"/>
<sequence length="279" mass="28834">MDENDLREAMRSTLVATPEPPPMDSATAVTAGRRAARRRMTLAGAGAATVLVALGVAAAGPGLRLVAGGDGGPWAGPGATPTIPAPDDTKPSWPIDGDGKPQEDATARSGLRYEQGKRVLNGILAVAPDGYILPTGEGDDGIPLRDHQGAVEGDGSWGYLASAALTKGKGTGRLLVEVHTADNTLAKEPCALARGFWGMGGTCEETTVGTAKVGVVVTPGDDQRLDQWAAYRYPDGIVVFVAQSRHASNAQGGMKPLDELPLTVPQLAALAVDDRFHLE</sequence>
<keyword evidence="2" id="KW-1133">Transmembrane helix</keyword>
<evidence type="ECO:0000313" key="3">
    <source>
        <dbReference type="EMBL" id="MBB4762484.1"/>
    </source>
</evidence>
<accession>A0A7W7MQJ9</accession>
<dbReference type="RefSeq" id="WP_184993610.1">
    <property type="nucleotide sequence ID" value="NZ_BOMK01000012.1"/>
</dbReference>
<keyword evidence="2" id="KW-0812">Transmembrane</keyword>
<evidence type="ECO:0000256" key="1">
    <source>
        <dbReference type="SAM" id="MobiDB-lite"/>
    </source>
</evidence>
<evidence type="ECO:0000256" key="2">
    <source>
        <dbReference type="SAM" id="Phobius"/>
    </source>
</evidence>
<feature type="transmembrane region" description="Helical" evidence="2">
    <location>
        <begin position="42"/>
        <end position="63"/>
    </location>
</feature>
<feature type="compositionally biased region" description="Low complexity" evidence="1">
    <location>
        <begin position="76"/>
        <end position="86"/>
    </location>
</feature>
<feature type="region of interest" description="Disordered" evidence="1">
    <location>
        <begin position="74"/>
        <end position="106"/>
    </location>
</feature>
<evidence type="ECO:0000313" key="4">
    <source>
        <dbReference type="Proteomes" id="UP000578112"/>
    </source>
</evidence>
<comment type="caution">
    <text evidence="3">The sequence shown here is derived from an EMBL/GenBank/DDBJ whole genome shotgun (WGS) entry which is preliminary data.</text>
</comment>
<feature type="compositionally biased region" description="Basic and acidic residues" evidence="1">
    <location>
        <begin position="97"/>
        <end position="106"/>
    </location>
</feature>
<keyword evidence="2" id="KW-0472">Membrane</keyword>
<dbReference type="EMBL" id="JACHNH010000001">
    <property type="protein sequence ID" value="MBB4762484.1"/>
    <property type="molecule type" value="Genomic_DNA"/>
</dbReference>
<keyword evidence="4" id="KW-1185">Reference proteome</keyword>
<protein>
    <submittedName>
        <fullName evidence="3">Uncharacterized protein</fullName>
    </submittedName>
</protein>